<dbReference type="EMBL" id="JBHSZZ010000031">
    <property type="protein sequence ID" value="MFC7186944.1"/>
    <property type="molecule type" value="Genomic_DNA"/>
</dbReference>
<evidence type="ECO:0000313" key="3">
    <source>
        <dbReference type="Proteomes" id="UP001596390"/>
    </source>
</evidence>
<sequence length="68" mass="6946">MNVGTLGLEKRDGRNMLVVAGIVTTAVSVTAEGPVGARVVAGAVVGIVAAAVFVASTVLINRYKPDHW</sequence>
<feature type="transmembrane region" description="Helical" evidence="1">
    <location>
        <begin position="12"/>
        <end position="31"/>
    </location>
</feature>
<evidence type="ECO:0008006" key="4">
    <source>
        <dbReference type="Google" id="ProtNLM"/>
    </source>
</evidence>
<keyword evidence="1" id="KW-1133">Transmembrane helix</keyword>
<organism evidence="2 3">
    <name type="scientific">Halorubrum yunnanense</name>
    <dbReference type="NCBI Taxonomy" id="1526162"/>
    <lineage>
        <taxon>Archaea</taxon>
        <taxon>Methanobacteriati</taxon>
        <taxon>Methanobacteriota</taxon>
        <taxon>Stenosarchaea group</taxon>
        <taxon>Halobacteria</taxon>
        <taxon>Halobacteriales</taxon>
        <taxon>Haloferacaceae</taxon>
        <taxon>Halorubrum</taxon>
    </lineage>
</organism>
<accession>A0ABD5YC57</accession>
<dbReference type="Proteomes" id="UP001596390">
    <property type="component" value="Unassembled WGS sequence"/>
</dbReference>
<protein>
    <recommendedName>
        <fullName evidence="4">Major facilitator superfamily (MFS) profile domain-containing protein</fullName>
    </recommendedName>
</protein>
<evidence type="ECO:0000313" key="2">
    <source>
        <dbReference type="EMBL" id="MFC7186944.1"/>
    </source>
</evidence>
<reference evidence="2 3" key="1">
    <citation type="journal article" date="2019" name="Int. J. Syst. Evol. Microbiol.">
        <title>The Global Catalogue of Microorganisms (GCM) 10K type strain sequencing project: providing services to taxonomists for standard genome sequencing and annotation.</title>
        <authorList>
            <consortium name="The Broad Institute Genomics Platform"/>
            <consortium name="The Broad Institute Genome Sequencing Center for Infectious Disease"/>
            <person name="Wu L."/>
            <person name="Ma J."/>
        </authorList>
    </citation>
    <scope>NUCLEOTIDE SEQUENCE [LARGE SCALE GENOMIC DNA]</scope>
    <source>
        <strain evidence="2 3">Q85</strain>
    </source>
</reference>
<keyword evidence="1" id="KW-0812">Transmembrane</keyword>
<keyword evidence="3" id="KW-1185">Reference proteome</keyword>
<gene>
    <name evidence="2" type="ORF">ACFQMK_08605</name>
</gene>
<proteinExistence type="predicted"/>
<dbReference type="AlphaFoldDB" id="A0ABD5YC57"/>
<feature type="transmembrane region" description="Helical" evidence="1">
    <location>
        <begin position="37"/>
        <end position="60"/>
    </location>
</feature>
<name>A0ABD5YC57_9EURY</name>
<evidence type="ECO:0000256" key="1">
    <source>
        <dbReference type="SAM" id="Phobius"/>
    </source>
</evidence>
<comment type="caution">
    <text evidence="2">The sequence shown here is derived from an EMBL/GenBank/DDBJ whole genome shotgun (WGS) entry which is preliminary data.</text>
</comment>
<dbReference type="RefSeq" id="WP_267663981.1">
    <property type="nucleotide sequence ID" value="NZ_JAODIX010000031.1"/>
</dbReference>
<keyword evidence="1" id="KW-0472">Membrane</keyword>